<gene>
    <name evidence="1" type="ORF">COLO4_06659</name>
</gene>
<reference evidence="2" key="1">
    <citation type="submission" date="2013-09" db="EMBL/GenBank/DDBJ databases">
        <title>Corchorus olitorius genome sequencing.</title>
        <authorList>
            <person name="Alam M."/>
            <person name="Haque M.S."/>
            <person name="Islam M.S."/>
            <person name="Emdad E.M."/>
            <person name="Islam M.M."/>
            <person name="Ahmed B."/>
            <person name="Halim A."/>
            <person name="Hossen Q.M.M."/>
            <person name="Hossain M.Z."/>
            <person name="Ahmed R."/>
            <person name="Khan M.M."/>
            <person name="Islam R."/>
            <person name="Rashid M.M."/>
            <person name="Khan S.A."/>
            <person name="Rahman M.S."/>
            <person name="Alam M."/>
            <person name="Yahiya A.S."/>
            <person name="Khan M.S."/>
            <person name="Azam M.S."/>
            <person name="Haque T."/>
            <person name="Lashkar M.Z.H."/>
            <person name="Akhand A.I."/>
            <person name="Morshed G."/>
            <person name="Roy S."/>
            <person name="Uddin K.S."/>
            <person name="Rabeya T."/>
            <person name="Hossain A.S."/>
            <person name="Chowdhury A."/>
            <person name="Snigdha A.R."/>
            <person name="Mortoza M.S."/>
            <person name="Matin S.A."/>
            <person name="Hoque S.M.E."/>
            <person name="Islam M.K."/>
            <person name="Roy D.K."/>
            <person name="Haider R."/>
            <person name="Moosa M.M."/>
            <person name="Elias S.M."/>
            <person name="Hasan A.M."/>
            <person name="Jahan S."/>
            <person name="Shafiuddin M."/>
            <person name="Mahmood N."/>
            <person name="Shommy N.S."/>
        </authorList>
    </citation>
    <scope>NUCLEOTIDE SEQUENCE [LARGE SCALE GENOMIC DNA]</scope>
    <source>
        <strain evidence="2">cv. O-4</strain>
    </source>
</reference>
<dbReference type="EMBL" id="AWUE01012837">
    <property type="protein sequence ID" value="OMP08226.1"/>
    <property type="molecule type" value="Genomic_DNA"/>
</dbReference>
<accession>A0A1R3KMA7</accession>
<evidence type="ECO:0000313" key="1">
    <source>
        <dbReference type="EMBL" id="OMP08226.1"/>
    </source>
</evidence>
<comment type="caution">
    <text evidence="1">The sequence shown here is derived from an EMBL/GenBank/DDBJ whole genome shotgun (WGS) entry which is preliminary data.</text>
</comment>
<organism evidence="1 2">
    <name type="scientific">Corchorus olitorius</name>
    <dbReference type="NCBI Taxonomy" id="93759"/>
    <lineage>
        <taxon>Eukaryota</taxon>
        <taxon>Viridiplantae</taxon>
        <taxon>Streptophyta</taxon>
        <taxon>Embryophyta</taxon>
        <taxon>Tracheophyta</taxon>
        <taxon>Spermatophyta</taxon>
        <taxon>Magnoliopsida</taxon>
        <taxon>eudicotyledons</taxon>
        <taxon>Gunneridae</taxon>
        <taxon>Pentapetalae</taxon>
        <taxon>rosids</taxon>
        <taxon>malvids</taxon>
        <taxon>Malvales</taxon>
        <taxon>Malvaceae</taxon>
        <taxon>Grewioideae</taxon>
        <taxon>Apeibeae</taxon>
        <taxon>Corchorus</taxon>
    </lineage>
</organism>
<dbReference type="AlphaFoldDB" id="A0A1R3KMA7"/>
<evidence type="ECO:0000313" key="2">
    <source>
        <dbReference type="Proteomes" id="UP000187203"/>
    </source>
</evidence>
<protein>
    <submittedName>
        <fullName evidence="1">Uncharacterized protein</fullName>
    </submittedName>
</protein>
<dbReference type="Proteomes" id="UP000187203">
    <property type="component" value="Unassembled WGS sequence"/>
</dbReference>
<proteinExistence type="predicted"/>
<sequence length="68" mass="7200">MAMRCEGPERLKIPDVDGDNNDVSAFEIQTCDFDFAHGGLNQPDGPTGGLPGLAPGLFFKTMVGANVF</sequence>
<keyword evidence="2" id="KW-1185">Reference proteome</keyword>
<name>A0A1R3KMA7_9ROSI</name>